<dbReference type="RefSeq" id="WP_151966937.1">
    <property type="nucleotide sequence ID" value="NZ_AP019860.1"/>
</dbReference>
<reference evidence="1 2" key="1">
    <citation type="submission" date="2019-08" db="EMBL/GenBank/DDBJ databases">
        <title>Complete genome sequence of Candidatus Uab amorphum.</title>
        <authorList>
            <person name="Shiratori T."/>
            <person name="Suzuki S."/>
            <person name="Kakizawa Y."/>
            <person name="Ishida K."/>
        </authorList>
    </citation>
    <scope>NUCLEOTIDE SEQUENCE [LARGE SCALE GENOMIC DNA]</scope>
    <source>
        <strain evidence="1 2">SRT547</strain>
    </source>
</reference>
<dbReference type="AlphaFoldDB" id="A0A5S9IJK0"/>
<evidence type="ECO:0000313" key="2">
    <source>
        <dbReference type="Proteomes" id="UP000326354"/>
    </source>
</evidence>
<keyword evidence="2" id="KW-1185">Reference proteome</keyword>
<dbReference type="Proteomes" id="UP000326354">
    <property type="component" value="Chromosome"/>
</dbReference>
<accession>A0A5S9IJK0</accession>
<dbReference type="KEGG" id="uam:UABAM_01044"/>
<evidence type="ECO:0000313" key="1">
    <source>
        <dbReference type="EMBL" id="BBM82701.1"/>
    </source>
</evidence>
<proteinExistence type="predicted"/>
<protein>
    <submittedName>
        <fullName evidence="1">Uncharacterized protein</fullName>
    </submittedName>
</protein>
<dbReference type="EMBL" id="AP019860">
    <property type="protein sequence ID" value="BBM82701.1"/>
    <property type="molecule type" value="Genomic_DNA"/>
</dbReference>
<organism evidence="1 2">
    <name type="scientific">Uabimicrobium amorphum</name>
    <dbReference type="NCBI Taxonomy" id="2596890"/>
    <lineage>
        <taxon>Bacteria</taxon>
        <taxon>Pseudomonadati</taxon>
        <taxon>Planctomycetota</taxon>
        <taxon>Candidatus Uabimicrobiia</taxon>
        <taxon>Candidatus Uabimicrobiales</taxon>
        <taxon>Candidatus Uabimicrobiaceae</taxon>
        <taxon>Candidatus Uabimicrobium</taxon>
    </lineage>
</organism>
<name>A0A5S9IJK0_UABAM</name>
<gene>
    <name evidence="1" type="ORF">UABAM_01044</name>
</gene>
<sequence>MFHKFIIAILIFISGLFLLNEKKRFDQAQNAKNHQVYSLISKKDQGHVIVGNYYVDEYGEVVWL</sequence>